<dbReference type="RefSeq" id="WP_184789077.1">
    <property type="nucleotide sequence ID" value="NZ_BONT01000046.1"/>
</dbReference>
<dbReference type="PANTHER" id="PTHR10720">
    <property type="entry name" value="HEME OXYGENASE"/>
    <property type="match status" value="1"/>
</dbReference>
<evidence type="ECO:0000256" key="2">
    <source>
        <dbReference type="ARBA" id="ARBA00022723"/>
    </source>
</evidence>
<dbReference type="GO" id="GO:0046872">
    <property type="term" value="F:metal ion binding"/>
    <property type="evidence" value="ECO:0007669"/>
    <property type="project" value="UniProtKB-KW"/>
</dbReference>
<dbReference type="Gene3D" id="1.20.910.10">
    <property type="entry name" value="Heme oxygenase-like"/>
    <property type="match status" value="1"/>
</dbReference>
<keyword evidence="3 5" id="KW-0408">Iron</keyword>
<evidence type="ECO:0000256" key="4">
    <source>
        <dbReference type="PIRSR" id="PIRSR000343-1"/>
    </source>
</evidence>
<feature type="binding site" description="axial binding residue" evidence="5">
    <location>
        <position position="22"/>
    </location>
    <ligand>
        <name>heme b</name>
        <dbReference type="ChEBI" id="CHEBI:60344"/>
    </ligand>
    <ligandPart>
        <name>Fe</name>
        <dbReference type="ChEBI" id="CHEBI:18248"/>
    </ligandPart>
</feature>
<evidence type="ECO:0000256" key="5">
    <source>
        <dbReference type="PIRSR" id="PIRSR000343-2"/>
    </source>
</evidence>
<comment type="caution">
    <text evidence="6">The sequence shown here is derived from an EMBL/GenBank/DDBJ whole genome shotgun (WGS) entry which is preliminary data.</text>
</comment>
<gene>
    <name evidence="6" type="ORF">HNR73_004115</name>
</gene>
<dbReference type="GO" id="GO:0004392">
    <property type="term" value="F:heme oxygenase (decyclizing) activity"/>
    <property type="evidence" value="ECO:0007669"/>
    <property type="project" value="UniProtKB-EC"/>
</dbReference>
<dbReference type="Pfam" id="PF01126">
    <property type="entry name" value="Heme_oxygenase"/>
    <property type="match status" value="1"/>
</dbReference>
<keyword evidence="7" id="KW-1185">Reference proteome</keyword>
<dbReference type="InterPro" id="IPR016084">
    <property type="entry name" value="Haem_Oase-like_multi-hlx"/>
</dbReference>
<dbReference type="GO" id="GO:0020037">
    <property type="term" value="F:heme binding"/>
    <property type="evidence" value="ECO:0007669"/>
    <property type="project" value="TreeGrafter"/>
</dbReference>
<dbReference type="GO" id="GO:0042167">
    <property type="term" value="P:heme catabolic process"/>
    <property type="evidence" value="ECO:0007669"/>
    <property type="project" value="TreeGrafter"/>
</dbReference>
<evidence type="ECO:0000256" key="3">
    <source>
        <dbReference type="ARBA" id="ARBA00023004"/>
    </source>
</evidence>
<dbReference type="PANTHER" id="PTHR10720:SF0">
    <property type="entry name" value="HEME OXYGENASE"/>
    <property type="match status" value="1"/>
</dbReference>
<organism evidence="6 7">
    <name type="scientific">Phytomonospora endophytica</name>
    <dbReference type="NCBI Taxonomy" id="714109"/>
    <lineage>
        <taxon>Bacteria</taxon>
        <taxon>Bacillati</taxon>
        <taxon>Actinomycetota</taxon>
        <taxon>Actinomycetes</taxon>
        <taxon>Micromonosporales</taxon>
        <taxon>Micromonosporaceae</taxon>
        <taxon>Phytomonospora</taxon>
    </lineage>
</organism>
<dbReference type="GO" id="GO:0006979">
    <property type="term" value="P:response to oxidative stress"/>
    <property type="evidence" value="ECO:0007669"/>
    <property type="project" value="TreeGrafter"/>
</dbReference>
<evidence type="ECO:0000256" key="1">
    <source>
        <dbReference type="ARBA" id="ARBA00022617"/>
    </source>
</evidence>
<name>A0A841FSG1_9ACTN</name>
<feature type="binding site" evidence="4">
    <location>
        <position position="183"/>
    </location>
    <ligand>
        <name>heme b</name>
        <dbReference type="ChEBI" id="CHEBI:60344"/>
    </ligand>
</feature>
<feature type="binding site" evidence="4">
    <location>
        <position position="15"/>
    </location>
    <ligand>
        <name>heme b</name>
        <dbReference type="ChEBI" id="CHEBI:60344"/>
    </ligand>
</feature>
<sequence>MSIEAPPENFSARIRKASWAKHQGVADDTPAERGILGALLDGELHLDDYAAWHAQQYFVYEALDSAVEALAGDPVLGRFAVPGLSRLPGFDADLRLLVGADWRSAVTPLPATQSYVDRVRAVGRTWPAGLVAHQYTRYLGDMSGGQAFRAAANDLYGFADGPGVRFYVFDGLGDLTEWKAGYRRLLDEAPWGPDEQERVIDEVLAAYDFNGAVLTELAATMRRSV</sequence>
<keyword evidence="6" id="KW-0560">Oxidoreductase</keyword>
<dbReference type="EMBL" id="JACHGT010000008">
    <property type="protein sequence ID" value="MBB6036247.1"/>
    <property type="molecule type" value="Genomic_DNA"/>
</dbReference>
<dbReference type="InterPro" id="IPR016053">
    <property type="entry name" value="Haem_Oase-like"/>
</dbReference>
<feature type="binding site" evidence="4">
    <location>
        <position position="135"/>
    </location>
    <ligand>
        <name>heme b</name>
        <dbReference type="ChEBI" id="CHEBI:60344"/>
    </ligand>
</feature>
<dbReference type="PIRSF" id="PIRSF000343">
    <property type="entry name" value="Haem_Oase"/>
    <property type="match status" value="1"/>
</dbReference>
<evidence type="ECO:0000313" key="7">
    <source>
        <dbReference type="Proteomes" id="UP000548476"/>
    </source>
</evidence>
<protein>
    <submittedName>
        <fullName evidence="6">Heme oxygenase</fullName>
        <ecNumber evidence="6">1.14.14.18</ecNumber>
    </submittedName>
</protein>
<keyword evidence="2 5" id="KW-0479">Metal-binding</keyword>
<dbReference type="InterPro" id="IPR002051">
    <property type="entry name" value="Haem_Oase"/>
</dbReference>
<dbReference type="EC" id="1.14.14.18" evidence="6"/>
<dbReference type="GO" id="GO:0006788">
    <property type="term" value="P:heme oxidation"/>
    <property type="evidence" value="ECO:0007669"/>
    <property type="project" value="InterPro"/>
</dbReference>
<dbReference type="PRINTS" id="PR00088">
    <property type="entry name" value="HAEMOXYGNASE"/>
</dbReference>
<dbReference type="CDD" id="cd19165">
    <property type="entry name" value="HemeO"/>
    <property type="match status" value="1"/>
</dbReference>
<reference evidence="6 7" key="1">
    <citation type="submission" date="2020-08" db="EMBL/GenBank/DDBJ databases">
        <title>Genomic Encyclopedia of Type Strains, Phase IV (KMG-IV): sequencing the most valuable type-strain genomes for metagenomic binning, comparative biology and taxonomic classification.</title>
        <authorList>
            <person name="Goeker M."/>
        </authorList>
    </citation>
    <scope>NUCLEOTIDE SEQUENCE [LARGE SCALE GENOMIC DNA]</scope>
    <source>
        <strain evidence="6 7">YIM 65646</strain>
    </source>
</reference>
<dbReference type="Proteomes" id="UP000548476">
    <property type="component" value="Unassembled WGS sequence"/>
</dbReference>
<accession>A0A841FSG1</accession>
<dbReference type="AlphaFoldDB" id="A0A841FSG1"/>
<dbReference type="SUPFAM" id="SSF48613">
    <property type="entry name" value="Heme oxygenase-like"/>
    <property type="match status" value="1"/>
</dbReference>
<proteinExistence type="predicted"/>
<keyword evidence="1 4" id="KW-0349">Heme</keyword>
<evidence type="ECO:0000313" key="6">
    <source>
        <dbReference type="EMBL" id="MBB6036247.1"/>
    </source>
</evidence>